<evidence type="ECO:0000313" key="3">
    <source>
        <dbReference type="Proteomes" id="UP000015462"/>
    </source>
</evidence>
<dbReference type="AlphaFoldDB" id="A0AB33Z1Q1"/>
<keyword evidence="3" id="KW-1185">Reference proteome</keyword>
<dbReference type="Proteomes" id="UP000015462">
    <property type="component" value="Unassembled WGS sequence"/>
</dbReference>
<name>A0AB33Z1Q1_9GAMM</name>
<dbReference type="Pfam" id="PF14341">
    <property type="entry name" value="PilX_N"/>
    <property type="match status" value="1"/>
</dbReference>
<comment type="caution">
    <text evidence="2">The sequence shown here is derived from an EMBL/GenBank/DDBJ whole genome shotgun (WGS) entry which is preliminary data.</text>
</comment>
<evidence type="ECO:0000259" key="1">
    <source>
        <dbReference type="Pfam" id="PF14341"/>
    </source>
</evidence>
<evidence type="ECO:0000313" key="2">
    <source>
        <dbReference type="EMBL" id="EPD13135.1"/>
    </source>
</evidence>
<protein>
    <recommendedName>
        <fullName evidence="1">Type 4 fimbrial biogenesis protein PilX N-terminal domain-containing protein</fullName>
    </recommendedName>
</protein>
<gene>
    <name evidence="2" type="ORF">L196_05820</name>
</gene>
<organism evidence="2 3">
    <name type="scientific">Cycloclasticus pugetii</name>
    <dbReference type="NCBI Taxonomy" id="34068"/>
    <lineage>
        <taxon>Bacteria</taxon>
        <taxon>Pseudomonadati</taxon>
        <taxon>Pseudomonadota</taxon>
        <taxon>Gammaproteobacteria</taxon>
        <taxon>Thiotrichales</taxon>
        <taxon>Piscirickettsiaceae</taxon>
        <taxon>Cycloclasticus</taxon>
    </lineage>
</organism>
<dbReference type="RefSeq" id="WP_016390288.1">
    <property type="nucleotide sequence ID" value="NZ_KE646807.1"/>
</dbReference>
<accession>A0AB33Z1Q1</accession>
<reference evidence="2 3" key="1">
    <citation type="journal article" date="2013" name="Genome Announc.">
        <title>Genome Sequence of the Pyrene- and Fluoranthene-Degrading Bacterium Cycloclasticus sp. Strain PY97M.</title>
        <authorList>
            <person name="Cui Z."/>
            <person name="Xu G."/>
            <person name="Li Q."/>
            <person name="Gao W."/>
            <person name="Zheng L."/>
        </authorList>
    </citation>
    <scope>NUCLEOTIDE SEQUENCE [LARGE SCALE GENOMIC DNA]</scope>
    <source>
        <strain evidence="2 3">PY97M</strain>
    </source>
</reference>
<dbReference type="InterPro" id="IPR025746">
    <property type="entry name" value="PilX_N_dom"/>
</dbReference>
<proteinExistence type="predicted"/>
<dbReference type="EMBL" id="ASHL01000004">
    <property type="protein sequence ID" value="EPD13135.1"/>
    <property type="molecule type" value="Genomic_DNA"/>
</dbReference>
<sequence>MMKLNKIQPSLNNQKGVATLLVSIILLIGVTLITVFAARVGVMDQRISANEYRHKEAQAAADAALEQAAAFINENTGLYDGTVGGTYPWVECVGGYTSLFPCTNGSDTYNLAYDNDLTTLTTIEPLQLGATPTAVDLSSGVVSNTYLTYTNSGNVMTAIGTGESLDGTGNAYAQISYTQITLLTSEEVPPVMTPIIELGGTFTIVADPNGGGKGVPVSAWVATFDTSGGLGSWQTCQLDAFLDNSGDICSETLDDTDSWKFCDCDGDKLSEPGNVNYDIVQADPGDFPASVLSYLFPNFDSFQDVVNIADVELTNCSGLQALASGWSTSKIVTVDGDCTMPSNSIIGSRDGPLILVVSGHLKINANSDFYGIALGLSDVTLNGGVKVHGSLLAEDSTKLTTGGYAQVYDEFVLGSIVEDLSNLGLAKQKYSWTDIQP</sequence>
<feature type="domain" description="Type 4 fimbrial biogenesis protein PilX N-terminal" evidence="1">
    <location>
        <begin position="15"/>
        <end position="66"/>
    </location>
</feature>